<gene>
    <name evidence="1" type="ORF">ROSEINA2194_04005</name>
</gene>
<dbReference type="EMBL" id="ACFY01000161">
    <property type="protein sequence ID" value="EEG92135.1"/>
    <property type="molecule type" value="Genomic_DNA"/>
</dbReference>
<sequence>MSIGIIVLIVLNKKQYRNYIVKWGYMDFIFYDYYMKRKELITRK</sequence>
<comment type="caution">
    <text evidence="1">The sequence shown here is derived from an EMBL/GenBank/DDBJ whole genome shotgun (WGS) entry which is preliminary data.</text>
</comment>
<accession>C0FZ15</accession>
<reference evidence="1 2" key="1">
    <citation type="submission" date="2009-02" db="EMBL/GenBank/DDBJ databases">
        <authorList>
            <person name="Fulton L."/>
            <person name="Clifton S."/>
            <person name="Fulton B."/>
            <person name="Xu J."/>
            <person name="Minx P."/>
            <person name="Pepin K.H."/>
            <person name="Johnson M."/>
            <person name="Bhonagiri V."/>
            <person name="Nash W.E."/>
            <person name="Mardis E.R."/>
            <person name="Wilson R.K."/>
        </authorList>
    </citation>
    <scope>NUCLEOTIDE SEQUENCE [LARGE SCALE GENOMIC DNA]</scope>
    <source>
        <strain evidence="1 2">DSM 16841</strain>
    </source>
</reference>
<proteinExistence type="predicted"/>
<dbReference type="AlphaFoldDB" id="C0FZ15"/>
<dbReference type="Proteomes" id="UP000003561">
    <property type="component" value="Unassembled WGS sequence"/>
</dbReference>
<organism evidence="1 2">
    <name type="scientific">Roseburia inulinivorans DSM 16841</name>
    <dbReference type="NCBI Taxonomy" id="622312"/>
    <lineage>
        <taxon>Bacteria</taxon>
        <taxon>Bacillati</taxon>
        <taxon>Bacillota</taxon>
        <taxon>Clostridia</taxon>
        <taxon>Lachnospirales</taxon>
        <taxon>Lachnospiraceae</taxon>
        <taxon>Roseburia</taxon>
    </lineage>
</organism>
<evidence type="ECO:0000313" key="2">
    <source>
        <dbReference type="Proteomes" id="UP000003561"/>
    </source>
</evidence>
<name>C0FZ15_9FIRM</name>
<protein>
    <submittedName>
        <fullName evidence="1">Uncharacterized protein</fullName>
    </submittedName>
</protein>
<evidence type="ECO:0000313" key="1">
    <source>
        <dbReference type="EMBL" id="EEG92135.1"/>
    </source>
</evidence>
<reference evidence="1 2" key="2">
    <citation type="submission" date="2009-03" db="EMBL/GenBank/DDBJ databases">
        <title>Draft genome sequence of Roseburia inulinivorans (DSM 16841).</title>
        <authorList>
            <person name="Sudarsanam P."/>
            <person name="Ley R."/>
            <person name="Guruge J."/>
            <person name="Turnbaugh P.J."/>
            <person name="Mahowald M."/>
            <person name="Liep D."/>
            <person name="Gordon J."/>
        </authorList>
    </citation>
    <scope>NUCLEOTIDE SEQUENCE [LARGE SCALE GENOMIC DNA]</scope>
    <source>
        <strain evidence="1 2">DSM 16841</strain>
    </source>
</reference>